<name>A0ABX2IZ01_9HYPH</name>
<dbReference type="Proteomes" id="UP000822331">
    <property type="component" value="Unassembled WGS sequence"/>
</dbReference>
<accession>A0ABX2IZ01</accession>
<comment type="caution">
    <text evidence="1">The sequence shown here is derived from an EMBL/GenBank/DDBJ whole genome shotgun (WGS) entry which is preliminary data.</text>
</comment>
<gene>
    <name evidence="1" type="ORF">G6L72_02365</name>
</gene>
<dbReference type="Pfam" id="PF17236">
    <property type="entry name" value="SU10_MCP"/>
    <property type="match status" value="1"/>
</dbReference>
<dbReference type="RefSeq" id="WP_174003067.1">
    <property type="nucleotide sequence ID" value="NZ_JAAMCP010000001.1"/>
</dbReference>
<evidence type="ECO:0000313" key="2">
    <source>
        <dbReference type="Proteomes" id="UP000822331"/>
    </source>
</evidence>
<dbReference type="EMBL" id="JAAMCP010000001">
    <property type="protein sequence ID" value="NTF35558.1"/>
    <property type="molecule type" value="Genomic_DNA"/>
</dbReference>
<sequence length="330" mass="35222">MAAPANTYRTTTAVGNRETLSDVVNRLTPQDTPIYSLIPKGTAEGVHPEWNIDALAAPGANVQTEGDEYTFGATAPPVRVGNYTQIFRKDGVVSNTQEAVKNAGDVEKVKEQKLKKGIELRKDVEFSIVSNVGSVGGATRVSGGLPSWLASNASRGATGANGGFSQGTKLTVPATNGTQRAFTKAQMDTVMQSAYQAGGNVQHLVAAPYVKSVFVTFMSDANVAPFRYSVEGSGRRTLISNADVYEGPFGKVLLHPNRVQAVNADVARNAFMIDPDFVQWDWLRKIKEDKDLAKTGDNTKFVLIGEGNLTVKNEAAHGVVADIFGLSPTT</sequence>
<evidence type="ECO:0000313" key="1">
    <source>
        <dbReference type="EMBL" id="NTF35558.1"/>
    </source>
</evidence>
<proteinExistence type="predicted"/>
<dbReference type="InterPro" id="IPR035198">
    <property type="entry name" value="SU10_MCP"/>
</dbReference>
<reference evidence="1 2" key="1">
    <citation type="journal article" date="2020" name="Science">
        <title>Unexpected conservation and global transmission of agrobacterial virulence plasmids.</title>
        <authorList>
            <person name="Weisberg A.J."/>
            <person name="Davis E.W. 2nd"/>
            <person name="Tabima J."/>
            <person name="Belcher M.S."/>
            <person name="Miller M."/>
            <person name="Kuo C.H."/>
            <person name="Loper J.E."/>
            <person name="Grunwald N.J."/>
            <person name="Putnam M.L."/>
            <person name="Chang J.H."/>
        </authorList>
    </citation>
    <scope>NUCLEOTIDE SEQUENCE [LARGE SCALE GENOMIC DNA]</scope>
    <source>
        <strain evidence="1 2">A19/93</strain>
    </source>
</reference>
<organism evidence="1 2">
    <name type="scientific">Agrobacterium rubi</name>
    <dbReference type="NCBI Taxonomy" id="28099"/>
    <lineage>
        <taxon>Bacteria</taxon>
        <taxon>Pseudomonadati</taxon>
        <taxon>Pseudomonadota</taxon>
        <taxon>Alphaproteobacteria</taxon>
        <taxon>Hyphomicrobiales</taxon>
        <taxon>Rhizobiaceae</taxon>
        <taxon>Rhizobium/Agrobacterium group</taxon>
        <taxon>Agrobacterium</taxon>
    </lineage>
</organism>
<protein>
    <submittedName>
        <fullName evidence="1">DUF5309 domain-containing protein</fullName>
    </submittedName>
</protein>
<keyword evidence="2" id="KW-1185">Reference proteome</keyword>